<dbReference type="Pfam" id="PF00628">
    <property type="entry name" value="PHD"/>
    <property type="match status" value="1"/>
</dbReference>
<feature type="compositionally biased region" description="Basic and acidic residues" evidence="5">
    <location>
        <begin position="277"/>
        <end position="288"/>
    </location>
</feature>
<feature type="compositionally biased region" description="Basic residues" evidence="5">
    <location>
        <begin position="129"/>
        <end position="140"/>
    </location>
</feature>
<dbReference type="InterPro" id="IPR011011">
    <property type="entry name" value="Znf_FYVE_PHD"/>
</dbReference>
<gene>
    <name evidence="8" type="ORF">Ccrd_010573</name>
</gene>
<dbReference type="SMART" id="SM00249">
    <property type="entry name" value="PHD"/>
    <property type="match status" value="1"/>
</dbReference>
<dbReference type="AlphaFoldDB" id="A0A103YKW6"/>
<dbReference type="Gramene" id="KVI11021">
    <property type="protein sequence ID" value="KVI11021"/>
    <property type="gene ID" value="Ccrd_010573"/>
</dbReference>
<dbReference type="PANTHER" id="PTHR47177">
    <property type="entry name" value="F18C1.6 PROTEIN"/>
    <property type="match status" value="1"/>
</dbReference>
<accession>A0A103YKW6</accession>
<dbReference type="InterPro" id="IPR001965">
    <property type="entry name" value="Znf_PHD"/>
</dbReference>
<keyword evidence="2 4" id="KW-0863">Zinc-finger</keyword>
<dbReference type="PANTHER" id="PTHR47177:SF3">
    <property type="entry name" value="F18C1.6 PROTEIN"/>
    <property type="match status" value="1"/>
</dbReference>
<organism evidence="8 9">
    <name type="scientific">Cynara cardunculus var. scolymus</name>
    <name type="common">Globe artichoke</name>
    <name type="synonym">Cynara scolymus</name>
    <dbReference type="NCBI Taxonomy" id="59895"/>
    <lineage>
        <taxon>Eukaryota</taxon>
        <taxon>Viridiplantae</taxon>
        <taxon>Streptophyta</taxon>
        <taxon>Embryophyta</taxon>
        <taxon>Tracheophyta</taxon>
        <taxon>Spermatophyta</taxon>
        <taxon>Magnoliopsida</taxon>
        <taxon>eudicotyledons</taxon>
        <taxon>Gunneridae</taxon>
        <taxon>Pentapetalae</taxon>
        <taxon>asterids</taxon>
        <taxon>campanulids</taxon>
        <taxon>Asterales</taxon>
        <taxon>Asteraceae</taxon>
        <taxon>Carduoideae</taxon>
        <taxon>Cardueae</taxon>
        <taxon>Carduinae</taxon>
        <taxon>Cynara</taxon>
    </lineage>
</organism>
<feature type="compositionally biased region" description="Basic and acidic residues" evidence="5">
    <location>
        <begin position="328"/>
        <end position="342"/>
    </location>
</feature>
<dbReference type="PROSITE" id="PS00518">
    <property type="entry name" value="ZF_RING_1"/>
    <property type="match status" value="1"/>
</dbReference>
<sequence>MAKGNRVGVKGSNLRRIQQRGQDSEESDEEYKVTEDEDCDESDECYSLDGDESEEILADFEESRRVVRSRSTRRTSSGRKGDEIKKPRKKRRVLHTKDEVEDDDDDEEEDEEFNDEDDAEFMSLDRKSDHIKKPREKKRISYTELDDEEEEDYEELVPSGRRRNLRKKHQEKKRVLDTEDDEDDDAEFMHLGRKVSQEKKLREKRKVLYTEDDDEDADADEDEDDSEFMCTSRKGNLTKETREKRTVSYKEDNQEEEDENDAEFVLSEGDFVDYDDESPKMKKNESISRHHPQKRSVGGGRKKSKKSKIKKPTRPKQRNRRVGQKSGSSKERPATNKNQVEKRSKKIPRRRKQRVTAESDSDFVSSPSLDHEYTISEEEREQMREASVYCANLRAKLRSSSCGKHEEEPVFEQRKNPVRKGKEKVEDMKDEVGKQVCGICLSEEGKRTVRGVLNCCRHYFCFSCIMEWSKVESRCPLCKQRFATITKAAKSDTGFDLRTVVVPVPECDQVYQPSEEELRGYLDPYESVICTECHHGGDDALMLLCDICDSPAHTFCVGLGREVPEGNWYCEGCRPTVFGSLSSQRPTPTSDRRSSGIASDLPSPTAGGFDLNELYVPETPLTQQSRVLPEPRLPGGDFMPAPAGTVATTLRDRRRIHRQMHHRLLTNNRMSDLVARSSRTPPSSSGIRLFGSQLDQARDSTPQRNVHPHASFNGREDHVMSSMHDINLLSPRVDQFGVQVQDSSLPAVDVSLQAEHSGSGMAFDSRLGFAQLHPCTNRSSIGSDASLSPYACREVSHFNLAIGSSRTSGGGFHAPY</sequence>
<keyword evidence="9" id="KW-1185">Reference proteome</keyword>
<evidence type="ECO:0000256" key="5">
    <source>
        <dbReference type="SAM" id="MobiDB-lite"/>
    </source>
</evidence>
<evidence type="ECO:0000256" key="2">
    <source>
        <dbReference type="ARBA" id="ARBA00022771"/>
    </source>
</evidence>
<dbReference type="GO" id="GO:0008270">
    <property type="term" value="F:zinc ion binding"/>
    <property type="evidence" value="ECO:0007669"/>
    <property type="project" value="UniProtKB-KW"/>
</dbReference>
<feature type="compositionally biased region" description="Basic residues" evidence="5">
    <location>
        <begin position="343"/>
        <end position="354"/>
    </location>
</feature>
<feature type="compositionally biased region" description="Acidic residues" evidence="5">
    <location>
        <begin position="24"/>
        <end position="60"/>
    </location>
</feature>
<feature type="compositionally biased region" description="Acidic residues" evidence="5">
    <location>
        <begin position="210"/>
        <end position="227"/>
    </location>
</feature>
<dbReference type="PROSITE" id="PS50016">
    <property type="entry name" value="ZF_PHD_2"/>
    <property type="match status" value="1"/>
</dbReference>
<feature type="domain" description="RING-type" evidence="7">
    <location>
        <begin position="437"/>
        <end position="479"/>
    </location>
</feature>
<dbReference type="SMART" id="SM00184">
    <property type="entry name" value="RING"/>
    <property type="match status" value="1"/>
</dbReference>
<dbReference type="InterPro" id="IPR013083">
    <property type="entry name" value="Znf_RING/FYVE/PHD"/>
</dbReference>
<protein>
    <submittedName>
        <fullName evidence="8">Zinc finger, FYVE/PHD-type</fullName>
    </submittedName>
</protein>
<feature type="region of interest" description="Disordered" evidence="5">
    <location>
        <begin position="1"/>
        <end position="380"/>
    </location>
</feature>
<comment type="caution">
    <text evidence="8">The sequence shown here is derived from an EMBL/GenBank/DDBJ whole genome shotgun (WGS) entry which is preliminary data.</text>
</comment>
<evidence type="ECO:0000313" key="9">
    <source>
        <dbReference type="Proteomes" id="UP000243975"/>
    </source>
</evidence>
<dbReference type="SUPFAM" id="SSF57903">
    <property type="entry name" value="FYVE/PHD zinc finger"/>
    <property type="match status" value="1"/>
</dbReference>
<evidence type="ECO:0000259" key="6">
    <source>
        <dbReference type="PROSITE" id="PS50016"/>
    </source>
</evidence>
<evidence type="ECO:0000256" key="4">
    <source>
        <dbReference type="PROSITE-ProRule" id="PRU00175"/>
    </source>
</evidence>
<dbReference type="STRING" id="59895.A0A103YKW6"/>
<feature type="compositionally biased region" description="Basic and acidic residues" evidence="5">
    <location>
        <begin position="237"/>
        <end position="252"/>
    </location>
</feature>
<dbReference type="Proteomes" id="UP000243975">
    <property type="component" value="Unassembled WGS sequence"/>
</dbReference>
<evidence type="ECO:0000256" key="1">
    <source>
        <dbReference type="ARBA" id="ARBA00022723"/>
    </source>
</evidence>
<feature type="compositionally biased region" description="Basic residues" evidence="5">
    <location>
        <begin position="289"/>
        <end position="323"/>
    </location>
</feature>
<evidence type="ECO:0000259" key="7">
    <source>
        <dbReference type="PROSITE" id="PS50089"/>
    </source>
</evidence>
<dbReference type="EMBL" id="LEKV01000954">
    <property type="protein sequence ID" value="KVI11021.1"/>
    <property type="molecule type" value="Genomic_DNA"/>
</dbReference>
<dbReference type="InterPro" id="IPR058746">
    <property type="entry name" value="Znf_RING-type_Topors"/>
</dbReference>
<dbReference type="Pfam" id="PF13639">
    <property type="entry name" value="zf-RING_2"/>
    <property type="match status" value="1"/>
</dbReference>
<proteinExistence type="predicted"/>
<dbReference type="CDD" id="cd16574">
    <property type="entry name" value="RING-HC_Topors"/>
    <property type="match status" value="1"/>
</dbReference>
<dbReference type="PROSITE" id="PS50089">
    <property type="entry name" value="ZF_RING_2"/>
    <property type="match status" value="1"/>
</dbReference>
<keyword evidence="1" id="KW-0479">Metal-binding</keyword>
<feature type="compositionally biased region" description="Basic residues" evidence="5">
    <location>
        <begin position="66"/>
        <end position="77"/>
    </location>
</feature>
<evidence type="ECO:0000313" key="8">
    <source>
        <dbReference type="EMBL" id="KVI11021.1"/>
    </source>
</evidence>
<keyword evidence="3" id="KW-0862">Zinc</keyword>
<feature type="compositionally biased region" description="Acidic residues" evidence="5">
    <location>
        <begin position="99"/>
        <end position="120"/>
    </location>
</feature>
<reference evidence="8 9" key="1">
    <citation type="journal article" date="2016" name="Sci. Rep.">
        <title>The genome sequence of the outbreeding globe artichoke constructed de novo incorporating a phase-aware low-pass sequencing strategy of F1 progeny.</title>
        <authorList>
            <person name="Scaglione D."/>
            <person name="Reyes-Chin-Wo S."/>
            <person name="Acquadro A."/>
            <person name="Froenicke L."/>
            <person name="Portis E."/>
            <person name="Beitel C."/>
            <person name="Tirone M."/>
            <person name="Mauro R."/>
            <person name="Lo Monaco A."/>
            <person name="Mauromicale G."/>
            <person name="Faccioli P."/>
            <person name="Cattivelli L."/>
            <person name="Rieseberg L."/>
            <person name="Michelmore R."/>
            <person name="Lanteri S."/>
        </authorList>
    </citation>
    <scope>NUCLEOTIDE SEQUENCE [LARGE SCALE GENOMIC DNA]</scope>
    <source>
        <strain evidence="8">2C</strain>
    </source>
</reference>
<dbReference type="InterPro" id="IPR019787">
    <property type="entry name" value="Znf_PHD-finger"/>
</dbReference>
<feature type="domain" description="PHD-type" evidence="6">
    <location>
        <begin position="527"/>
        <end position="576"/>
    </location>
</feature>
<dbReference type="SUPFAM" id="SSF57850">
    <property type="entry name" value="RING/U-box"/>
    <property type="match status" value="1"/>
</dbReference>
<dbReference type="Gene3D" id="3.30.40.10">
    <property type="entry name" value="Zinc/RING finger domain, C3HC4 (zinc finger)"/>
    <property type="match status" value="2"/>
</dbReference>
<dbReference type="InterPro" id="IPR001841">
    <property type="entry name" value="Znf_RING"/>
</dbReference>
<dbReference type="InterPro" id="IPR017907">
    <property type="entry name" value="Znf_RING_CS"/>
</dbReference>
<name>A0A103YKW6_CYNCS</name>
<evidence type="ECO:0000256" key="3">
    <source>
        <dbReference type="ARBA" id="ARBA00022833"/>
    </source>
</evidence>
<feature type="region of interest" description="Disordered" evidence="5">
    <location>
        <begin position="581"/>
        <end position="611"/>
    </location>
</feature>
<feature type="compositionally biased region" description="Acidic residues" evidence="5">
    <location>
        <begin position="144"/>
        <end position="155"/>
    </location>
</feature>
<dbReference type="OMA" id="HQQLHPC"/>
<feature type="compositionally biased region" description="Basic residues" evidence="5">
    <location>
        <begin position="160"/>
        <end position="172"/>
    </location>
</feature>
<feature type="compositionally biased region" description="Acidic residues" evidence="5">
    <location>
        <begin position="253"/>
        <end position="262"/>
    </location>
</feature>
<feature type="compositionally biased region" description="Basic and acidic residues" evidence="5">
    <location>
        <begin position="187"/>
        <end position="209"/>
    </location>
</feature>
<feature type="compositionally biased region" description="Polar residues" evidence="5">
    <location>
        <begin position="356"/>
        <end position="368"/>
    </location>
</feature>